<feature type="region of interest" description="Disordered" evidence="1">
    <location>
        <begin position="158"/>
        <end position="190"/>
    </location>
</feature>
<name>A0A485L451_9STRA</name>
<dbReference type="OrthoDB" id="79589at2759"/>
<dbReference type="Proteomes" id="UP000332933">
    <property type="component" value="Unassembled WGS sequence"/>
</dbReference>
<feature type="compositionally biased region" description="Acidic residues" evidence="1">
    <location>
        <begin position="74"/>
        <end position="83"/>
    </location>
</feature>
<sequence length="499" mass="54885">MADDDVAGYAFHLVPDDDGGLGANDDDEDDDDLTDILNQAGAITQQAIAEGKLEPTKPAMPAKPQADHPSGTTDVDDDDDDDGVTAMLRQASAIKLTGGIDDHLATQGGAKGTKSTAQSTDQPKDDIGDDDDDDVAKILRQAADMAKLAAHKPPIAKPQAVKQATEPVNVRPTKPTARKNDGNIHTISRSNDHGVHSKVAFMTAARQLTSLQAQSVQDAVRNVDTWTIEKAVAQLTKLEKVTTLGSVTPLDARVGPGGGTLAPGIENLAKPKPKGKTKQTFATLSDAKECRFYTRKTKASEAAMRNPACGYDFVSRQDGDETNQNEDFIARMEAAENNRRKRLETTRGEEAYNVRQNKKQCPKCGMVQSYAEYRDKKKKCTFCGVPFALPKAWGDVGVDFFDRMEEWATLHEANQLKIRHAVTLVERQRAPKTARQKLLENRLEKKAADPLSFIYDYLRNKRKLKRSGPPKMIHMPLSIREKLMERLQQAAAQERNEGE</sequence>
<feature type="region of interest" description="Disordered" evidence="1">
    <location>
        <begin position="45"/>
        <end position="132"/>
    </location>
</feature>
<gene>
    <name evidence="3" type="primary">Aste57867_15085</name>
    <name evidence="2" type="ORF">As57867_015029</name>
    <name evidence="3" type="ORF">ASTE57867_15085</name>
</gene>
<feature type="region of interest" description="Disordered" evidence="1">
    <location>
        <begin position="1"/>
        <end position="33"/>
    </location>
</feature>
<organism evidence="3 4">
    <name type="scientific">Aphanomyces stellatus</name>
    <dbReference type="NCBI Taxonomy" id="120398"/>
    <lineage>
        <taxon>Eukaryota</taxon>
        <taxon>Sar</taxon>
        <taxon>Stramenopiles</taxon>
        <taxon>Oomycota</taxon>
        <taxon>Saprolegniomycetes</taxon>
        <taxon>Saprolegniales</taxon>
        <taxon>Verrucalvaceae</taxon>
        <taxon>Aphanomyces</taxon>
    </lineage>
</organism>
<dbReference type="AlphaFoldDB" id="A0A485L451"/>
<evidence type="ECO:0000313" key="3">
    <source>
        <dbReference type="EMBL" id="VFT91898.1"/>
    </source>
</evidence>
<protein>
    <submittedName>
        <fullName evidence="3">Aste57867_15085 protein</fullName>
    </submittedName>
</protein>
<evidence type="ECO:0000313" key="2">
    <source>
        <dbReference type="EMBL" id="KAF0694004.1"/>
    </source>
</evidence>
<reference evidence="3 4" key="1">
    <citation type="submission" date="2019-03" db="EMBL/GenBank/DDBJ databases">
        <authorList>
            <person name="Gaulin E."/>
            <person name="Dumas B."/>
        </authorList>
    </citation>
    <scope>NUCLEOTIDE SEQUENCE [LARGE SCALE GENOMIC DNA]</scope>
    <source>
        <strain evidence="3">CBS 568.67</strain>
    </source>
</reference>
<evidence type="ECO:0000313" key="4">
    <source>
        <dbReference type="Proteomes" id="UP000332933"/>
    </source>
</evidence>
<proteinExistence type="predicted"/>
<reference evidence="2" key="2">
    <citation type="submission" date="2019-06" db="EMBL/GenBank/DDBJ databases">
        <title>Genomics analysis of Aphanomyces spp. identifies a new class of oomycete effector associated with host adaptation.</title>
        <authorList>
            <person name="Gaulin E."/>
        </authorList>
    </citation>
    <scope>NUCLEOTIDE SEQUENCE</scope>
    <source>
        <strain evidence="2">CBS 578.67</strain>
    </source>
</reference>
<evidence type="ECO:0000256" key="1">
    <source>
        <dbReference type="SAM" id="MobiDB-lite"/>
    </source>
</evidence>
<dbReference type="EMBL" id="VJMH01005620">
    <property type="protein sequence ID" value="KAF0694004.1"/>
    <property type="molecule type" value="Genomic_DNA"/>
</dbReference>
<dbReference type="EMBL" id="CAADRA010005641">
    <property type="protein sequence ID" value="VFT91898.1"/>
    <property type="molecule type" value="Genomic_DNA"/>
</dbReference>
<accession>A0A485L451</accession>
<feature type="compositionally biased region" description="Acidic residues" evidence="1">
    <location>
        <begin position="16"/>
        <end position="33"/>
    </location>
</feature>
<keyword evidence="4" id="KW-1185">Reference proteome</keyword>